<comment type="caution">
    <text evidence="11">The sequence shown here is derived from an EMBL/GenBank/DDBJ whole genome shotgun (WGS) entry which is preliminary data.</text>
</comment>
<evidence type="ECO:0000256" key="1">
    <source>
        <dbReference type="ARBA" id="ARBA00001232"/>
    </source>
</evidence>
<dbReference type="NCBIfam" id="TIGR00182">
    <property type="entry name" value="plsX"/>
    <property type="match status" value="1"/>
</dbReference>
<dbReference type="Proteomes" id="UP000315889">
    <property type="component" value="Unassembled WGS sequence"/>
</dbReference>
<gene>
    <name evidence="10 11" type="primary">plsX</name>
    <name evidence="11" type="ORF">EVB03_04470</name>
</gene>
<dbReference type="PANTHER" id="PTHR30100">
    <property type="entry name" value="FATTY ACID/PHOSPHOLIPID SYNTHESIS PROTEIN PLSX"/>
    <property type="match status" value="1"/>
</dbReference>
<keyword evidence="3 10" id="KW-0444">Lipid biosynthesis</keyword>
<keyword evidence="7 10" id="KW-1208">Phospholipid metabolism</keyword>
<evidence type="ECO:0000256" key="7">
    <source>
        <dbReference type="ARBA" id="ARBA00023264"/>
    </source>
</evidence>
<sequence length="342" mass="36166">MTSSVRIAVDAMGGEFGPSVTVSALISSLERHPNVEADLFGNKAAISVELDQASSQVKSRISVYHSDGEVCDNDKPSTVLRQKRDSSMGLAINAVATRQVDACISAGNTGALMALGLINLKTLPGISRPAICTTFPTVEGRTYVLDLGANIHSSAGQLHEFAILADLTAKLLDNIANPTVRLLNVGVEDIKGSEELQQAAILLESDSSINYSGFIEGDGIFDGIADIVVCDGFSGNIALKTTEGFANMISVILEDLVKKNWLARLALGVFSRSFKDLKNRLDPSLYNGAYLLGLDGVVVKSHGSASRKAFGHALDVAIEAAAHNLPKALSPLLQAKFIDITE</sequence>
<evidence type="ECO:0000256" key="2">
    <source>
        <dbReference type="ARBA" id="ARBA00022490"/>
    </source>
</evidence>
<name>A0A520MH19_9GAMM</name>
<dbReference type="PIRSF" id="PIRSF002465">
    <property type="entry name" value="Phsphlp_syn_PlsX"/>
    <property type="match status" value="1"/>
</dbReference>
<evidence type="ECO:0000313" key="12">
    <source>
        <dbReference type="Proteomes" id="UP000315889"/>
    </source>
</evidence>
<dbReference type="InterPro" id="IPR003664">
    <property type="entry name" value="FA_synthesis"/>
</dbReference>
<dbReference type="PANTHER" id="PTHR30100:SF1">
    <property type="entry name" value="PHOSPHATE ACYLTRANSFERASE"/>
    <property type="match status" value="1"/>
</dbReference>
<protein>
    <recommendedName>
        <fullName evidence="8 10">Phosphate acyltransferase</fullName>
        <ecNumber evidence="8 10">2.3.1.274</ecNumber>
    </recommendedName>
    <alternativeName>
        <fullName evidence="10">Acyl-ACP phosphotransacylase</fullName>
    </alternativeName>
    <alternativeName>
        <fullName evidence="10">Acyl-[acyl-carrier-protein]--phosphate acyltransferase</fullName>
    </alternativeName>
    <alternativeName>
        <fullName evidence="10">Phosphate-acyl-ACP acyltransferase</fullName>
    </alternativeName>
</protein>
<comment type="pathway">
    <text evidence="10">Lipid metabolism; phospholipid metabolism.</text>
</comment>
<evidence type="ECO:0000256" key="8">
    <source>
        <dbReference type="ARBA" id="ARBA00024069"/>
    </source>
</evidence>
<evidence type="ECO:0000256" key="3">
    <source>
        <dbReference type="ARBA" id="ARBA00022516"/>
    </source>
</evidence>
<reference evidence="11 12" key="1">
    <citation type="submission" date="2019-02" db="EMBL/GenBank/DDBJ databases">
        <title>Prokaryotic population dynamics and viral predation in marine succession experiment using metagenomics: the confinement effect.</title>
        <authorList>
            <person name="Haro-Moreno J.M."/>
            <person name="Rodriguez-Valera F."/>
            <person name="Lopez-Perez M."/>
        </authorList>
    </citation>
    <scope>NUCLEOTIDE SEQUENCE [LARGE SCALE GENOMIC DNA]</scope>
    <source>
        <strain evidence="11">MED-G170</strain>
    </source>
</reference>
<comment type="similarity">
    <text evidence="10">Belongs to the PlsX family.</text>
</comment>
<evidence type="ECO:0000256" key="9">
    <source>
        <dbReference type="ARBA" id="ARBA00046608"/>
    </source>
</evidence>
<dbReference type="InterPro" id="IPR012281">
    <property type="entry name" value="Phospholipid_synth_PlsX-like"/>
</dbReference>
<comment type="subcellular location">
    <subcellularLocation>
        <location evidence="10">Cytoplasm</location>
    </subcellularLocation>
    <text evidence="10">Associated with the membrane possibly through PlsY.</text>
</comment>
<keyword evidence="6 10" id="KW-0594">Phospholipid biosynthesis</keyword>
<dbReference type="GO" id="GO:0008654">
    <property type="term" value="P:phospholipid biosynthetic process"/>
    <property type="evidence" value="ECO:0007669"/>
    <property type="project" value="UniProtKB-KW"/>
</dbReference>
<dbReference type="GO" id="GO:0043811">
    <property type="term" value="F:phosphate:acyl-[acyl carrier protein] acyltransferase activity"/>
    <property type="evidence" value="ECO:0007669"/>
    <property type="project" value="UniProtKB-UniRule"/>
</dbReference>
<organism evidence="11 12">
    <name type="scientific">SAR92 clade bacterium</name>
    <dbReference type="NCBI Taxonomy" id="2315479"/>
    <lineage>
        <taxon>Bacteria</taxon>
        <taxon>Pseudomonadati</taxon>
        <taxon>Pseudomonadota</taxon>
        <taxon>Gammaproteobacteria</taxon>
        <taxon>Cellvibrionales</taxon>
        <taxon>Porticoccaceae</taxon>
        <taxon>SAR92 clade</taxon>
    </lineage>
</organism>
<evidence type="ECO:0000256" key="10">
    <source>
        <dbReference type="HAMAP-Rule" id="MF_00019"/>
    </source>
</evidence>
<accession>A0A520MH19</accession>
<dbReference type="HAMAP" id="MF_00019">
    <property type="entry name" value="PlsX"/>
    <property type="match status" value="1"/>
</dbReference>
<comment type="function">
    <text evidence="10">Catalyzes the reversible formation of acyl-phosphate (acyl-PO(4)) from acyl-[acyl-carrier-protein] (acyl-ACP). This enzyme utilizes acyl-ACP as fatty acyl donor, but not acyl-CoA.</text>
</comment>
<proteinExistence type="inferred from homology"/>
<dbReference type="AlphaFoldDB" id="A0A520MH19"/>
<evidence type="ECO:0000313" key="11">
    <source>
        <dbReference type="EMBL" id="RZO20518.1"/>
    </source>
</evidence>
<dbReference type="GO" id="GO:0006633">
    <property type="term" value="P:fatty acid biosynthetic process"/>
    <property type="evidence" value="ECO:0007669"/>
    <property type="project" value="UniProtKB-UniRule"/>
</dbReference>
<evidence type="ECO:0000256" key="5">
    <source>
        <dbReference type="ARBA" id="ARBA00023098"/>
    </source>
</evidence>
<comment type="catalytic activity">
    <reaction evidence="1 10">
        <text>a fatty acyl-[ACP] + phosphate = an acyl phosphate + holo-[ACP]</text>
        <dbReference type="Rhea" id="RHEA:42292"/>
        <dbReference type="Rhea" id="RHEA-COMP:9685"/>
        <dbReference type="Rhea" id="RHEA-COMP:14125"/>
        <dbReference type="ChEBI" id="CHEBI:43474"/>
        <dbReference type="ChEBI" id="CHEBI:59918"/>
        <dbReference type="ChEBI" id="CHEBI:64479"/>
        <dbReference type="ChEBI" id="CHEBI:138651"/>
        <dbReference type="EC" id="2.3.1.274"/>
    </reaction>
</comment>
<keyword evidence="5 10" id="KW-0443">Lipid metabolism</keyword>
<dbReference type="UniPathway" id="UPA00085"/>
<keyword evidence="4 10" id="KW-0808">Transferase</keyword>
<dbReference type="SUPFAM" id="SSF53659">
    <property type="entry name" value="Isocitrate/Isopropylmalate dehydrogenase-like"/>
    <property type="match status" value="1"/>
</dbReference>
<dbReference type="Pfam" id="PF02504">
    <property type="entry name" value="FA_synthesis"/>
    <property type="match status" value="1"/>
</dbReference>
<evidence type="ECO:0000256" key="4">
    <source>
        <dbReference type="ARBA" id="ARBA00022679"/>
    </source>
</evidence>
<dbReference type="Gene3D" id="3.40.718.10">
    <property type="entry name" value="Isopropylmalate Dehydrogenase"/>
    <property type="match status" value="1"/>
</dbReference>
<evidence type="ECO:0000256" key="6">
    <source>
        <dbReference type="ARBA" id="ARBA00023209"/>
    </source>
</evidence>
<dbReference type="EMBL" id="SHBP01000004">
    <property type="protein sequence ID" value="RZO20518.1"/>
    <property type="molecule type" value="Genomic_DNA"/>
</dbReference>
<dbReference type="EC" id="2.3.1.274" evidence="8 10"/>
<keyword evidence="2 10" id="KW-0963">Cytoplasm</keyword>
<dbReference type="GO" id="GO:0005737">
    <property type="term" value="C:cytoplasm"/>
    <property type="evidence" value="ECO:0007669"/>
    <property type="project" value="UniProtKB-SubCell"/>
</dbReference>
<comment type="subunit">
    <text evidence="9 10">Homodimer. Probably interacts with PlsY.</text>
</comment>
<keyword evidence="11" id="KW-0012">Acyltransferase</keyword>